<dbReference type="GO" id="GO:0005737">
    <property type="term" value="C:cytoplasm"/>
    <property type="evidence" value="ECO:0007669"/>
    <property type="project" value="UniProtKB-SubCell"/>
</dbReference>
<evidence type="ECO:0000313" key="5">
    <source>
        <dbReference type="Proteomes" id="UP000053300"/>
    </source>
</evidence>
<dbReference type="InterPro" id="IPR002669">
    <property type="entry name" value="UreD"/>
</dbReference>
<evidence type="ECO:0000313" key="4">
    <source>
        <dbReference type="EMBL" id="KUF40858.1"/>
    </source>
</evidence>
<dbReference type="RefSeq" id="WP_058879916.1">
    <property type="nucleotide sequence ID" value="NZ_LPXH01000026.1"/>
</dbReference>
<comment type="similarity">
    <text evidence="1 3">Belongs to the UreD family.</text>
</comment>
<dbReference type="PANTHER" id="PTHR33643:SF1">
    <property type="entry name" value="UREASE ACCESSORY PROTEIN D"/>
    <property type="match status" value="1"/>
</dbReference>
<protein>
    <recommendedName>
        <fullName evidence="3">Urease accessory protein UreD</fullName>
    </recommendedName>
</protein>
<name>A0A0W7Z0F4_9BURK</name>
<comment type="subcellular location">
    <subcellularLocation>
        <location evidence="3">Cytoplasm</location>
    </subcellularLocation>
</comment>
<dbReference type="GO" id="GO:0016151">
    <property type="term" value="F:nickel cation binding"/>
    <property type="evidence" value="ECO:0007669"/>
    <property type="project" value="UniProtKB-UniRule"/>
</dbReference>
<comment type="function">
    <text evidence="3">Required for maturation of urease via the functional incorporation of the urease nickel metallocenter.</text>
</comment>
<keyword evidence="3" id="KW-0996">Nickel insertion</keyword>
<keyword evidence="5" id="KW-1185">Reference proteome</keyword>
<reference evidence="4 5" key="1">
    <citation type="submission" date="2015-12" db="EMBL/GenBank/DDBJ databases">
        <title>Complete genome sequence of a multi-drug resistant strain Acidovorax sp. 12322-1.</title>
        <authorList>
            <person name="Ming D."/>
            <person name="Wang M."/>
            <person name="Hu S."/>
            <person name="Zhou Y."/>
            <person name="Jiang T."/>
        </authorList>
    </citation>
    <scope>NUCLEOTIDE SEQUENCE [LARGE SCALE GENOMIC DNA]</scope>
    <source>
        <strain evidence="4 5">12322-1</strain>
    </source>
</reference>
<dbReference type="Proteomes" id="UP000053300">
    <property type="component" value="Unassembled WGS sequence"/>
</dbReference>
<proteinExistence type="inferred from homology"/>
<dbReference type="EMBL" id="LPXH01000026">
    <property type="protein sequence ID" value="KUF40858.1"/>
    <property type="molecule type" value="Genomic_DNA"/>
</dbReference>
<dbReference type="HAMAP" id="MF_01384">
    <property type="entry name" value="UreD"/>
    <property type="match status" value="1"/>
</dbReference>
<comment type="caution">
    <text evidence="4">The sequence shown here is derived from an EMBL/GenBank/DDBJ whole genome shotgun (WGS) entry which is preliminary data.</text>
</comment>
<keyword evidence="3" id="KW-0963">Cytoplasm</keyword>
<organism evidence="4 5">
    <name type="scientific">Comamonas kerstersii</name>
    <dbReference type="NCBI Taxonomy" id="225992"/>
    <lineage>
        <taxon>Bacteria</taxon>
        <taxon>Pseudomonadati</taxon>
        <taxon>Pseudomonadota</taxon>
        <taxon>Betaproteobacteria</taxon>
        <taxon>Burkholderiales</taxon>
        <taxon>Comamonadaceae</taxon>
        <taxon>Comamonas</taxon>
    </lineage>
</organism>
<keyword evidence="2 3" id="KW-0143">Chaperone</keyword>
<comment type="subunit">
    <text evidence="3">UreD, UreF and UreG form a complex that acts as a GTP-hydrolysis-dependent molecular chaperone, activating the urease apoprotein by helping to assemble the nickel containing metallocenter of UreC. The UreE protein probably delivers the nickel.</text>
</comment>
<evidence type="ECO:0000256" key="2">
    <source>
        <dbReference type="ARBA" id="ARBA00023186"/>
    </source>
</evidence>
<gene>
    <name evidence="3" type="primary">ureD</name>
    <name evidence="4" type="ORF">AS359_10915</name>
</gene>
<dbReference type="AlphaFoldDB" id="A0A0W7Z0F4"/>
<evidence type="ECO:0000256" key="1">
    <source>
        <dbReference type="ARBA" id="ARBA00007177"/>
    </source>
</evidence>
<dbReference type="STRING" id="225992.B5M06_12285"/>
<sequence length="278" mass="30919">MPWLAQLELDYTLAAARTRLHFRHDGPLRVLRSLYPEGDGICHNVLIHPPGGLVSGDTLDIRCRVGTGAHALVTTPGATRFYKTDAQGAVAQQITHLQLESGARLEWLPLEALAYNQCQAQNLLHLDIAPGAELMAWDITAFGLPHAHEPFVQGNFTQHMEWPGLWLEHGTLRAEDARLMDGPLGLAGQRCMASMVLACGTPLTRTQREHLLDATRAVLDAHPQGSWCGITAPNDHMLVLRGLAPVVEPLMQLWQQVRVCWRKEHWGLEGSMPRIWNM</sequence>
<dbReference type="Pfam" id="PF01774">
    <property type="entry name" value="UreD"/>
    <property type="match status" value="1"/>
</dbReference>
<evidence type="ECO:0000256" key="3">
    <source>
        <dbReference type="HAMAP-Rule" id="MF_01384"/>
    </source>
</evidence>
<dbReference type="PANTHER" id="PTHR33643">
    <property type="entry name" value="UREASE ACCESSORY PROTEIN D"/>
    <property type="match status" value="1"/>
</dbReference>
<accession>A0A0W7Z0F4</accession>